<dbReference type="PANTHER" id="PTHR43335:SF11">
    <property type="entry name" value="ABC TRANSPORTER RELATED"/>
    <property type="match status" value="1"/>
</dbReference>
<keyword evidence="7" id="KW-1185">Reference proteome</keyword>
<dbReference type="InterPro" id="IPR003593">
    <property type="entry name" value="AAA+_ATPase"/>
</dbReference>
<evidence type="ECO:0000256" key="2">
    <source>
        <dbReference type="ARBA" id="ARBA00022448"/>
    </source>
</evidence>
<name>A0A3E3I3W7_9FIRM</name>
<dbReference type="Proteomes" id="UP000260812">
    <property type="component" value="Unassembled WGS sequence"/>
</dbReference>
<evidence type="ECO:0000256" key="1">
    <source>
        <dbReference type="ARBA" id="ARBA00005417"/>
    </source>
</evidence>
<feature type="domain" description="ABC transporter" evidence="5">
    <location>
        <begin position="6"/>
        <end position="237"/>
    </location>
</feature>
<evidence type="ECO:0000256" key="3">
    <source>
        <dbReference type="ARBA" id="ARBA00022741"/>
    </source>
</evidence>
<dbReference type="InterPro" id="IPR027417">
    <property type="entry name" value="P-loop_NTPase"/>
</dbReference>
<dbReference type="PROSITE" id="PS50893">
    <property type="entry name" value="ABC_TRANSPORTER_2"/>
    <property type="match status" value="1"/>
</dbReference>
<dbReference type="InterPro" id="IPR003439">
    <property type="entry name" value="ABC_transporter-like_ATP-bd"/>
</dbReference>
<reference evidence="6 7" key="1">
    <citation type="submission" date="2018-08" db="EMBL/GenBank/DDBJ databases">
        <title>A genome reference for cultivated species of the human gut microbiota.</title>
        <authorList>
            <person name="Zou Y."/>
            <person name="Xue W."/>
            <person name="Luo G."/>
        </authorList>
    </citation>
    <scope>NUCLEOTIDE SEQUENCE [LARGE SCALE GENOMIC DNA]</scope>
    <source>
        <strain evidence="6 7">TF05-5AC</strain>
    </source>
</reference>
<dbReference type="EMBL" id="QVLV01000008">
    <property type="protein sequence ID" value="RGE59780.1"/>
    <property type="molecule type" value="Genomic_DNA"/>
</dbReference>
<proteinExistence type="inferred from homology"/>
<dbReference type="Pfam" id="PF00005">
    <property type="entry name" value="ABC_tran"/>
    <property type="match status" value="1"/>
</dbReference>
<evidence type="ECO:0000259" key="5">
    <source>
        <dbReference type="PROSITE" id="PS50893"/>
    </source>
</evidence>
<evidence type="ECO:0000256" key="4">
    <source>
        <dbReference type="ARBA" id="ARBA00022840"/>
    </source>
</evidence>
<dbReference type="GO" id="GO:0005524">
    <property type="term" value="F:ATP binding"/>
    <property type="evidence" value="ECO:0007669"/>
    <property type="project" value="UniProtKB-KW"/>
</dbReference>
<dbReference type="PANTHER" id="PTHR43335">
    <property type="entry name" value="ABC TRANSPORTER, ATP-BINDING PROTEIN"/>
    <property type="match status" value="1"/>
</dbReference>
<keyword evidence="4 6" id="KW-0067">ATP-binding</keyword>
<evidence type="ECO:0000313" key="6">
    <source>
        <dbReference type="EMBL" id="RGE59780.1"/>
    </source>
</evidence>
<comment type="similarity">
    <text evidence="1">Belongs to the ABC transporter superfamily.</text>
</comment>
<protein>
    <submittedName>
        <fullName evidence="6">ABC transporter ATP-binding protein</fullName>
    </submittedName>
</protein>
<dbReference type="AlphaFoldDB" id="A0A3E3I3W7"/>
<organism evidence="6 7">
    <name type="scientific">Eisenbergiella massiliensis</name>
    <dbReference type="NCBI Taxonomy" id="1720294"/>
    <lineage>
        <taxon>Bacteria</taxon>
        <taxon>Bacillati</taxon>
        <taxon>Bacillota</taxon>
        <taxon>Clostridia</taxon>
        <taxon>Lachnospirales</taxon>
        <taxon>Lachnospiraceae</taxon>
        <taxon>Eisenbergiella</taxon>
    </lineage>
</organism>
<gene>
    <name evidence="6" type="ORF">DXC51_13335</name>
</gene>
<dbReference type="Gene3D" id="3.40.50.300">
    <property type="entry name" value="P-loop containing nucleotide triphosphate hydrolases"/>
    <property type="match status" value="1"/>
</dbReference>
<comment type="caution">
    <text evidence="6">The sequence shown here is derived from an EMBL/GenBank/DDBJ whole genome shotgun (WGS) entry which is preliminary data.</text>
</comment>
<keyword evidence="3" id="KW-0547">Nucleotide-binding</keyword>
<dbReference type="SMART" id="SM00382">
    <property type="entry name" value="AAA"/>
    <property type="match status" value="1"/>
</dbReference>
<dbReference type="GeneID" id="97987829"/>
<accession>A0A3E3I3W7</accession>
<dbReference type="GO" id="GO:0016887">
    <property type="term" value="F:ATP hydrolysis activity"/>
    <property type="evidence" value="ECO:0007669"/>
    <property type="project" value="InterPro"/>
</dbReference>
<dbReference type="SUPFAM" id="SSF52540">
    <property type="entry name" value="P-loop containing nucleoside triphosphate hydrolases"/>
    <property type="match status" value="1"/>
</dbReference>
<keyword evidence="2" id="KW-0813">Transport</keyword>
<dbReference type="RefSeq" id="WP_083492929.1">
    <property type="nucleotide sequence ID" value="NZ_CANNOQ010000175.1"/>
</dbReference>
<sequence length="340" mass="37988">MEDTIIKIEGLTKRYGSITAVDSLFLDIRRGEVFGLLGPNGAGKTTTTLMLLGLTEPTAGTAFIGGFDCTRNSLQVKKITGYLPDNVGFYPDMTGRQNLRFTGRLNGLDGEALEKRIEEMLKKVGMWEAADRKAGTYSRGMKQRLGIADVLMKDPQVIIMDEPTLGIDPEGMRELLGLIHRLAKEDKRTILISSHQLHQIQQICDRVGIFVKGKLIACGSINDLAVQLRSAGNYVLELEAWPNDRALERLLAGMEGVKRITRENGMLLVHSDRDCHTAVITALLTNGYDMRRLRQRGGDLDEIYSKYFEMAGEQYEGYTDKRKTFRDGIRSAVKAKIGKR</sequence>
<evidence type="ECO:0000313" key="7">
    <source>
        <dbReference type="Proteomes" id="UP000260812"/>
    </source>
</evidence>